<evidence type="ECO:0000313" key="1">
    <source>
        <dbReference type="EMBL" id="KAJ3546434.1"/>
    </source>
</evidence>
<protein>
    <submittedName>
        <fullName evidence="1">Uncharacterized protein</fullName>
    </submittedName>
</protein>
<dbReference type="EMBL" id="JANHOG010001024">
    <property type="protein sequence ID" value="KAJ3546434.1"/>
    <property type="molecule type" value="Genomic_DNA"/>
</dbReference>
<sequence length="1400" mass="154755">MMSYSDLPASPQTPGSMSRRLTNRNTNRYSVTALFSMAAEQDVEVEDELGRAQKRLRDLKSRISAQSKRNFVLERDVRFLDSRIGLLIQNRMALDEQHEVERHLEDVDATEGHFPDERKLQQYSNLFFLLQSEPRHIAALCRLVSLSEIDTLLQTVMFTLYGNQYESREEHLLLTMFQSVLSSQFETATEFGSLLRANTPVSRMMTTYTRRGPGQSYLKSVLAERINSLIEHKDLNLEINPVKVYEQMVIQIEEENGSLPENLPRGVPPEVAAANNDVQAIIAPRLTMLMEIANSFLATIIDSMESVPYGIRWICKQIRSLTRRKYPDATDYAICSLIGGFFFLRFINPAIVTPQAYMLVDGVPAKFPRRTLTLIAKMLQNLANKPSYAKEAYMITLNPFVENNKARINQFLNNLCEVGDFYDTLEMDQYMALSKKDLVIHITLNELYNTHSLILQHIEVLSPNDKQHLRILTDELGPAPPQVPRKENRTVELQLYSRWETPIQDIQSALMDSVSSSEMLYMETKSIFVQLIRSIPHAAEKRPYNLPAIAERAATSKDATLVRRGIKVKEMLRELEEQKIVDRVDGYKLMQEEVAAELVHLGNLREKVLAETKSLEAVYKTICDHNNYLRGQLEQYKAYLQNVRLTASKDKGASTGVGVVTVGGKEKKPAKPQVLGPYRFTHAQLEKEGIIVESNVPDNRRPNIYFNITSPSPGTFIIALHYKGREKAILEMDLNIDDLLEKVNYFPAGLGIRAAERTESARSLEQGLYEAMRRMQIWTQPILPSSFFHCGLFIVIVAFSRMRPIYLLCDTPVIVVRIFGKFEMGFCAHRKRDGGQEARSAETTTQHFLDSAGCLPLFPFLFADVRVWVIASSVLAPFTMFIAAFLSAIALFDVCCALGATVRYVRPPAPGDVHHLSGRSGLESIQSGIVNWGNATTLQNATIVPVVLSDDKLSYYTLISVGNASYRIVLDTGSADLWLISSACTESTCAVPKYQLGYPSPTFVSINNNQTAFNVSFADSTSANGFIAAETVQVGNLTVSQQGFGVVTTSNISFVDSESGLLGLGFPRLSDITKAVNAQPFFANLAQQGQLQYPLFGLSLTRNATGSLTLGAVDGSVVTNISLIHWNEVVPFAPDNGSTSNTSSYLQWAIPLGGISVNGTGLTPIPTYPNATSNSSIALFDVGTNGIFGPYQDVSRIFNQLGGRLVDSNGIWAVPCDVGETLTFQFGGQNYTLQPTDYLIGPTAGDPDLCLSWPQATLPSSDGIDWQLGTPFLRTVYSIYSFGIDTKESPMIGLYPLRNATAPVESSDEVSSFFSSASATVATVVPNFILPTPTPTTPPYAFNTSIPASVGEIVSSGLATSTYSPALNTRHPNATAIRTLSPTPSLVTFIITSAAVSVSA</sequence>
<accession>A0ACC1SU41</accession>
<proteinExistence type="predicted"/>
<dbReference type="Proteomes" id="UP001148662">
    <property type="component" value="Unassembled WGS sequence"/>
</dbReference>
<name>A0ACC1SU41_9APHY</name>
<reference evidence="1" key="1">
    <citation type="submission" date="2022-07" db="EMBL/GenBank/DDBJ databases">
        <title>Genome Sequence of Phlebia brevispora.</title>
        <authorList>
            <person name="Buettner E."/>
        </authorList>
    </citation>
    <scope>NUCLEOTIDE SEQUENCE</scope>
    <source>
        <strain evidence="1">MPL23</strain>
    </source>
</reference>
<gene>
    <name evidence="1" type="ORF">NM688_g5516</name>
</gene>
<organism evidence="1 2">
    <name type="scientific">Phlebia brevispora</name>
    <dbReference type="NCBI Taxonomy" id="194682"/>
    <lineage>
        <taxon>Eukaryota</taxon>
        <taxon>Fungi</taxon>
        <taxon>Dikarya</taxon>
        <taxon>Basidiomycota</taxon>
        <taxon>Agaricomycotina</taxon>
        <taxon>Agaricomycetes</taxon>
        <taxon>Polyporales</taxon>
        <taxon>Meruliaceae</taxon>
        <taxon>Phlebia</taxon>
    </lineage>
</organism>
<evidence type="ECO:0000313" key="2">
    <source>
        <dbReference type="Proteomes" id="UP001148662"/>
    </source>
</evidence>
<comment type="caution">
    <text evidence="1">The sequence shown here is derived from an EMBL/GenBank/DDBJ whole genome shotgun (WGS) entry which is preliminary data.</text>
</comment>
<keyword evidence="2" id="KW-1185">Reference proteome</keyword>